<protein>
    <submittedName>
        <fullName evidence="1">Uncharacterized protein</fullName>
    </submittedName>
</protein>
<comment type="caution">
    <text evidence="1">The sequence shown here is derived from an EMBL/GenBank/DDBJ whole genome shotgun (WGS) entry which is preliminary data.</text>
</comment>
<dbReference type="EMBL" id="JACEIK010000228">
    <property type="protein sequence ID" value="MCD7452917.1"/>
    <property type="molecule type" value="Genomic_DNA"/>
</dbReference>
<evidence type="ECO:0000313" key="1">
    <source>
        <dbReference type="EMBL" id="MCD7452917.1"/>
    </source>
</evidence>
<keyword evidence="2" id="KW-1185">Reference proteome</keyword>
<name>A0ABS8S271_DATST</name>
<reference evidence="1 2" key="1">
    <citation type="journal article" date="2021" name="BMC Genomics">
        <title>Datura genome reveals duplications of psychoactive alkaloid biosynthetic genes and high mutation rate following tissue culture.</title>
        <authorList>
            <person name="Rajewski A."/>
            <person name="Carter-House D."/>
            <person name="Stajich J."/>
            <person name="Litt A."/>
        </authorList>
    </citation>
    <scope>NUCLEOTIDE SEQUENCE [LARGE SCALE GENOMIC DNA]</scope>
    <source>
        <strain evidence="1">AR-01</strain>
    </source>
</reference>
<sequence length="78" mass="8783">ENIHTALTKAKLAGRVKSVVSCSSDAFQSESGLPLKGHFRVDVSEMKKGKKKAVMKILLKKTFELLMTFVILEEEYRL</sequence>
<accession>A0ABS8S271</accession>
<gene>
    <name evidence="1" type="ORF">HAX54_018662</name>
</gene>
<feature type="non-terminal residue" evidence="1">
    <location>
        <position position="1"/>
    </location>
</feature>
<proteinExistence type="predicted"/>
<organism evidence="1 2">
    <name type="scientific">Datura stramonium</name>
    <name type="common">Jimsonweed</name>
    <name type="synonym">Common thornapple</name>
    <dbReference type="NCBI Taxonomy" id="4076"/>
    <lineage>
        <taxon>Eukaryota</taxon>
        <taxon>Viridiplantae</taxon>
        <taxon>Streptophyta</taxon>
        <taxon>Embryophyta</taxon>
        <taxon>Tracheophyta</taxon>
        <taxon>Spermatophyta</taxon>
        <taxon>Magnoliopsida</taxon>
        <taxon>eudicotyledons</taxon>
        <taxon>Gunneridae</taxon>
        <taxon>Pentapetalae</taxon>
        <taxon>asterids</taxon>
        <taxon>lamiids</taxon>
        <taxon>Solanales</taxon>
        <taxon>Solanaceae</taxon>
        <taxon>Solanoideae</taxon>
        <taxon>Datureae</taxon>
        <taxon>Datura</taxon>
    </lineage>
</organism>
<evidence type="ECO:0000313" key="2">
    <source>
        <dbReference type="Proteomes" id="UP000823775"/>
    </source>
</evidence>
<dbReference type="Proteomes" id="UP000823775">
    <property type="component" value="Unassembled WGS sequence"/>
</dbReference>